<evidence type="ECO:0000313" key="1">
    <source>
        <dbReference type="EMBL" id="SAK98624.1"/>
    </source>
</evidence>
<protein>
    <submittedName>
        <fullName evidence="1">Uncharacterized protein</fullName>
    </submittedName>
</protein>
<keyword evidence="2" id="KW-1185">Reference proteome</keyword>
<organism evidence="1 2">
    <name type="scientific">Caballeronia fortuita</name>
    <dbReference type="NCBI Taxonomy" id="1777138"/>
    <lineage>
        <taxon>Bacteria</taxon>
        <taxon>Pseudomonadati</taxon>
        <taxon>Pseudomonadota</taxon>
        <taxon>Betaproteobacteria</taxon>
        <taxon>Burkholderiales</taxon>
        <taxon>Burkholderiaceae</taxon>
        <taxon>Caballeronia</taxon>
    </lineage>
</organism>
<dbReference type="OrthoDB" id="9010196at2"/>
<name>A0A158DVP3_9BURK</name>
<dbReference type="EMBL" id="FCNX02000019">
    <property type="protein sequence ID" value="SAK98624.1"/>
    <property type="molecule type" value="Genomic_DNA"/>
</dbReference>
<gene>
    <name evidence="1" type="ORF">AWB77_05870</name>
</gene>
<comment type="caution">
    <text evidence="1">The sequence shown here is derived from an EMBL/GenBank/DDBJ whole genome shotgun (WGS) entry which is preliminary data.</text>
</comment>
<accession>A0A158DVP3</accession>
<dbReference type="RefSeq" id="WP_157694937.1">
    <property type="nucleotide sequence ID" value="NZ_FCNX02000019.1"/>
</dbReference>
<dbReference type="Proteomes" id="UP000054903">
    <property type="component" value="Unassembled WGS sequence"/>
</dbReference>
<dbReference type="AlphaFoldDB" id="A0A158DVP3"/>
<reference evidence="1" key="1">
    <citation type="submission" date="2016-01" db="EMBL/GenBank/DDBJ databases">
        <authorList>
            <person name="Peeters C."/>
        </authorList>
    </citation>
    <scope>NUCLEOTIDE SEQUENCE</scope>
    <source>
        <strain evidence="1">LMG 29320</strain>
    </source>
</reference>
<sequence length="170" mass="18899">MRNAMSVTVRWMSALLLSVAAVIFVSVRFAGDVHGAVQSIGQTTVADGQIIEVVVHSARDCKYCARWKGPVAGEARFNAWASTHPGAQLHIVERASIKSEETADDYPRELQWLAQDNQKAQRMRPGTPMFEVFVAHNLVLRKYGLDSWDDEVFPAVKELDARRLHGAAPQ</sequence>
<proteinExistence type="predicted"/>
<evidence type="ECO:0000313" key="2">
    <source>
        <dbReference type="Proteomes" id="UP000054903"/>
    </source>
</evidence>